<dbReference type="SUPFAM" id="SSF56112">
    <property type="entry name" value="Protein kinase-like (PK-like)"/>
    <property type="match status" value="1"/>
</dbReference>
<dbReference type="InterPro" id="IPR000719">
    <property type="entry name" value="Prot_kinase_dom"/>
</dbReference>
<dbReference type="CDD" id="cd14014">
    <property type="entry name" value="STKc_PknB_like"/>
    <property type="match status" value="1"/>
</dbReference>
<dbReference type="PROSITE" id="PS50011">
    <property type="entry name" value="PROTEIN_KINASE_DOM"/>
    <property type="match status" value="1"/>
</dbReference>
<dbReference type="Pfam" id="PF00069">
    <property type="entry name" value="Pkinase"/>
    <property type="match status" value="1"/>
</dbReference>
<evidence type="ECO:0000313" key="13">
    <source>
        <dbReference type="Proteomes" id="UP000078532"/>
    </source>
</evidence>
<feature type="domain" description="PASTA" evidence="11">
    <location>
        <begin position="407"/>
        <end position="475"/>
    </location>
</feature>
<feature type="domain" description="Protein kinase" evidence="10">
    <location>
        <begin position="10"/>
        <end position="271"/>
    </location>
</feature>
<keyword evidence="13" id="KW-1185">Reference proteome</keyword>
<evidence type="ECO:0000256" key="6">
    <source>
        <dbReference type="ARBA" id="ARBA00022840"/>
    </source>
</evidence>
<evidence type="ECO:0000256" key="5">
    <source>
        <dbReference type="ARBA" id="ARBA00022777"/>
    </source>
</evidence>
<keyword evidence="9" id="KW-0472">Membrane</keyword>
<accession>A0A1B7LE85</accession>
<dbReference type="Pfam" id="PF03793">
    <property type="entry name" value="PASTA"/>
    <property type="match status" value="3"/>
</dbReference>
<proteinExistence type="predicted"/>
<evidence type="ECO:0000256" key="2">
    <source>
        <dbReference type="ARBA" id="ARBA00022527"/>
    </source>
</evidence>
<keyword evidence="3" id="KW-0808">Transferase</keyword>
<dbReference type="FunFam" id="1.10.510.10:FF:000021">
    <property type="entry name" value="Serine/threonine protein kinase"/>
    <property type="match status" value="1"/>
</dbReference>
<evidence type="ECO:0000313" key="12">
    <source>
        <dbReference type="EMBL" id="OAT81411.1"/>
    </source>
</evidence>
<feature type="domain" description="PASTA" evidence="11">
    <location>
        <begin position="339"/>
        <end position="406"/>
    </location>
</feature>
<organism evidence="12 13">
    <name type="scientific">Desulfotomaculum copahuensis</name>
    <dbReference type="NCBI Taxonomy" id="1838280"/>
    <lineage>
        <taxon>Bacteria</taxon>
        <taxon>Bacillati</taxon>
        <taxon>Bacillota</taxon>
        <taxon>Clostridia</taxon>
        <taxon>Eubacteriales</taxon>
        <taxon>Desulfotomaculaceae</taxon>
        <taxon>Desulfotomaculum</taxon>
    </lineage>
</organism>
<evidence type="ECO:0000256" key="3">
    <source>
        <dbReference type="ARBA" id="ARBA00022679"/>
    </source>
</evidence>
<dbReference type="PROSITE" id="PS51178">
    <property type="entry name" value="PASTA"/>
    <property type="match status" value="3"/>
</dbReference>
<keyword evidence="2" id="KW-0723">Serine/threonine-protein kinase</keyword>
<dbReference type="AlphaFoldDB" id="A0A1B7LE85"/>
<keyword evidence="5 12" id="KW-0418">Kinase</keyword>
<dbReference type="STRING" id="1838280.A6M21_11105"/>
<keyword evidence="6" id="KW-0067">ATP-binding</keyword>
<evidence type="ECO:0000256" key="7">
    <source>
        <dbReference type="ARBA" id="ARBA00047899"/>
    </source>
</evidence>
<keyword evidence="9" id="KW-1133">Transmembrane helix</keyword>
<dbReference type="GO" id="GO:0005524">
    <property type="term" value="F:ATP binding"/>
    <property type="evidence" value="ECO:0007669"/>
    <property type="project" value="UniProtKB-KW"/>
</dbReference>
<dbReference type="InterPro" id="IPR011009">
    <property type="entry name" value="Kinase-like_dom_sf"/>
</dbReference>
<name>A0A1B7LE85_9FIRM</name>
<evidence type="ECO:0000256" key="4">
    <source>
        <dbReference type="ARBA" id="ARBA00022741"/>
    </source>
</evidence>
<dbReference type="SMART" id="SM00740">
    <property type="entry name" value="PASTA"/>
    <property type="match status" value="3"/>
</dbReference>
<dbReference type="CDD" id="cd06577">
    <property type="entry name" value="PASTA_pknB"/>
    <property type="match status" value="3"/>
</dbReference>
<dbReference type="Gene3D" id="3.30.10.20">
    <property type="match status" value="3"/>
</dbReference>
<dbReference type="EMBL" id="LYVF01000164">
    <property type="protein sequence ID" value="OAT81411.1"/>
    <property type="molecule type" value="Genomic_DNA"/>
</dbReference>
<gene>
    <name evidence="12" type="ORF">A6M21_11105</name>
</gene>
<dbReference type="PROSITE" id="PS00108">
    <property type="entry name" value="PROTEIN_KINASE_ST"/>
    <property type="match status" value="1"/>
</dbReference>
<sequence>MIGKLLGNRYEILEQLGGGGMAIVYKGRDAFLNRLVTIKTLRPEFSSDQDFTRRFRREAQAVASLSHPNIVSIYDVGQEAGLQYLVMEYIDGEDLKSIIRREGKLEPARAGEIARQVCDALEHAHENNIVHRDVKPHNILITKTGRAKLTDFGIAREATAATCTQTDTIVGTVHYLSPEQARGEVAGPKSDLYALGVVLYEMLTGRVPFAGDSPIAVAIKHIQEEPQPPDQVNPAVPPALSAAVMRAMQKNPDRRFASAREMSRALEDALMEDTGETTRFIPMDDMATRVLTPPVKNETKNGHRPSRRQLPRYLGRVILAAVLLGLFTGAGLWWHNYFNVPEIQVPSVIGQPEADAVNKLAALGLNTVVRQEPSDKVEAGRVIAQDIGPDSPKVKPPRTITLTVSSGQELKEVPNLYQLSPQDARARLADKGLQLADPVRQGYSDQVDQGYIYQQDPAPGKQVPPGTPVTVYVSQGSKPQQIQVPSLAGMTLDQAGTALAGAGLKLDPNVQQADSTDYPRGQVISQNPAANTAVVPGTAVQVTISRGPGPIKHAASVEVDVPNDGKKHQVRISVTDSQGTRDVYNSTQAPGDVVVYKVQYYGRGTIKVFLDNNMIKEQTVS</sequence>
<dbReference type="Proteomes" id="UP000078532">
    <property type="component" value="Unassembled WGS sequence"/>
</dbReference>
<protein>
    <recommendedName>
        <fullName evidence="1">non-specific serine/threonine protein kinase</fullName>
        <ecNumber evidence="1">2.7.11.1</ecNumber>
    </recommendedName>
</protein>
<feature type="domain" description="PASTA" evidence="11">
    <location>
        <begin position="478"/>
        <end position="546"/>
    </location>
</feature>
<dbReference type="FunFam" id="3.30.200.20:FF:000035">
    <property type="entry name" value="Serine/threonine protein kinase Stk1"/>
    <property type="match status" value="1"/>
</dbReference>
<dbReference type="InterPro" id="IPR008271">
    <property type="entry name" value="Ser/Thr_kinase_AS"/>
</dbReference>
<dbReference type="Gene3D" id="3.30.200.20">
    <property type="entry name" value="Phosphorylase Kinase, domain 1"/>
    <property type="match status" value="1"/>
</dbReference>
<evidence type="ECO:0000256" key="1">
    <source>
        <dbReference type="ARBA" id="ARBA00012513"/>
    </source>
</evidence>
<dbReference type="GO" id="GO:0004674">
    <property type="term" value="F:protein serine/threonine kinase activity"/>
    <property type="evidence" value="ECO:0007669"/>
    <property type="project" value="UniProtKB-KW"/>
</dbReference>
<evidence type="ECO:0000259" key="10">
    <source>
        <dbReference type="PROSITE" id="PS50011"/>
    </source>
</evidence>
<feature type="transmembrane region" description="Helical" evidence="9">
    <location>
        <begin position="313"/>
        <end position="334"/>
    </location>
</feature>
<keyword evidence="4" id="KW-0547">Nucleotide-binding</keyword>
<dbReference type="PANTHER" id="PTHR43289">
    <property type="entry name" value="MITOGEN-ACTIVATED PROTEIN KINASE KINASE KINASE 20-RELATED"/>
    <property type="match status" value="1"/>
</dbReference>
<comment type="caution">
    <text evidence="12">The sequence shown here is derived from an EMBL/GenBank/DDBJ whole genome shotgun (WGS) entry which is preliminary data.</text>
</comment>
<evidence type="ECO:0000256" key="8">
    <source>
        <dbReference type="ARBA" id="ARBA00048679"/>
    </source>
</evidence>
<dbReference type="Gene3D" id="1.10.510.10">
    <property type="entry name" value="Transferase(Phosphotransferase) domain 1"/>
    <property type="match status" value="1"/>
</dbReference>
<comment type="catalytic activity">
    <reaction evidence="7">
        <text>L-threonyl-[protein] + ATP = O-phospho-L-threonyl-[protein] + ADP + H(+)</text>
        <dbReference type="Rhea" id="RHEA:46608"/>
        <dbReference type="Rhea" id="RHEA-COMP:11060"/>
        <dbReference type="Rhea" id="RHEA-COMP:11605"/>
        <dbReference type="ChEBI" id="CHEBI:15378"/>
        <dbReference type="ChEBI" id="CHEBI:30013"/>
        <dbReference type="ChEBI" id="CHEBI:30616"/>
        <dbReference type="ChEBI" id="CHEBI:61977"/>
        <dbReference type="ChEBI" id="CHEBI:456216"/>
        <dbReference type="EC" id="2.7.11.1"/>
    </reaction>
</comment>
<dbReference type="OrthoDB" id="9788659at2"/>
<dbReference type="SMART" id="SM00220">
    <property type="entry name" value="S_TKc"/>
    <property type="match status" value="1"/>
</dbReference>
<dbReference type="RefSeq" id="WP_066668592.1">
    <property type="nucleotide sequence ID" value="NZ_LYVF01000164.1"/>
</dbReference>
<evidence type="ECO:0000256" key="9">
    <source>
        <dbReference type="SAM" id="Phobius"/>
    </source>
</evidence>
<reference evidence="12 13" key="1">
    <citation type="submission" date="2016-04" db="EMBL/GenBank/DDBJ databases">
        <authorList>
            <person name="Evans L.H."/>
            <person name="Alamgir A."/>
            <person name="Owens N."/>
            <person name="Weber N.D."/>
            <person name="Virtaneva K."/>
            <person name="Barbian K."/>
            <person name="Babar A."/>
            <person name="Rosenke K."/>
        </authorList>
    </citation>
    <scope>NUCLEOTIDE SEQUENCE [LARGE SCALE GENOMIC DNA]</scope>
    <source>
        <strain evidence="12 13">LMa1</strain>
    </source>
</reference>
<evidence type="ECO:0000259" key="11">
    <source>
        <dbReference type="PROSITE" id="PS51178"/>
    </source>
</evidence>
<comment type="catalytic activity">
    <reaction evidence="8">
        <text>L-seryl-[protein] + ATP = O-phospho-L-seryl-[protein] + ADP + H(+)</text>
        <dbReference type="Rhea" id="RHEA:17989"/>
        <dbReference type="Rhea" id="RHEA-COMP:9863"/>
        <dbReference type="Rhea" id="RHEA-COMP:11604"/>
        <dbReference type="ChEBI" id="CHEBI:15378"/>
        <dbReference type="ChEBI" id="CHEBI:29999"/>
        <dbReference type="ChEBI" id="CHEBI:30616"/>
        <dbReference type="ChEBI" id="CHEBI:83421"/>
        <dbReference type="ChEBI" id="CHEBI:456216"/>
        <dbReference type="EC" id="2.7.11.1"/>
    </reaction>
</comment>
<dbReference type="InterPro" id="IPR005543">
    <property type="entry name" value="PASTA_dom"/>
</dbReference>
<keyword evidence="9" id="KW-0812">Transmembrane</keyword>
<dbReference type="EC" id="2.7.11.1" evidence="1"/>
<dbReference type="PANTHER" id="PTHR43289:SF34">
    <property type="entry name" value="SERINE_THREONINE-PROTEIN KINASE YBDM-RELATED"/>
    <property type="match status" value="1"/>
</dbReference>
<dbReference type="NCBIfam" id="NF033483">
    <property type="entry name" value="PknB_PASTA_kin"/>
    <property type="match status" value="1"/>
</dbReference>